<organism evidence="2 3">
    <name type="scientific">Engystomops pustulosus</name>
    <name type="common">Tungara frog</name>
    <name type="synonym">Physalaemus pustulosus</name>
    <dbReference type="NCBI Taxonomy" id="76066"/>
    <lineage>
        <taxon>Eukaryota</taxon>
        <taxon>Metazoa</taxon>
        <taxon>Chordata</taxon>
        <taxon>Craniata</taxon>
        <taxon>Vertebrata</taxon>
        <taxon>Euteleostomi</taxon>
        <taxon>Amphibia</taxon>
        <taxon>Batrachia</taxon>
        <taxon>Anura</taxon>
        <taxon>Neobatrachia</taxon>
        <taxon>Hyloidea</taxon>
        <taxon>Leptodactylidae</taxon>
        <taxon>Leiuperinae</taxon>
        <taxon>Engystomops</taxon>
    </lineage>
</organism>
<evidence type="ECO:0000256" key="1">
    <source>
        <dbReference type="SAM" id="SignalP"/>
    </source>
</evidence>
<keyword evidence="3" id="KW-1185">Reference proteome</keyword>
<comment type="caution">
    <text evidence="2">The sequence shown here is derived from an EMBL/GenBank/DDBJ whole genome shotgun (WGS) entry which is preliminary data.</text>
</comment>
<reference evidence="2" key="1">
    <citation type="thesis" date="2020" institute="ProQuest LLC" country="789 East Eisenhower Parkway, Ann Arbor, MI, USA">
        <title>Comparative Genomics and Chromosome Evolution.</title>
        <authorList>
            <person name="Mudd A.B."/>
        </authorList>
    </citation>
    <scope>NUCLEOTIDE SEQUENCE</scope>
    <source>
        <strain evidence="2">237g6f4</strain>
        <tissue evidence="2">Blood</tissue>
    </source>
</reference>
<evidence type="ECO:0008006" key="4">
    <source>
        <dbReference type="Google" id="ProtNLM"/>
    </source>
</evidence>
<feature type="signal peptide" evidence="1">
    <location>
        <begin position="1"/>
        <end position="15"/>
    </location>
</feature>
<name>A0AAV7CQU0_ENGPU</name>
<evidence type="ECO:0000313" key="2">
    <source>
        <dbReference type="EMBL" id="KAG8587455.1"/>
    </source>
</evidence>
<dbReference type="AlphaFoldDB" id="A0AAV7CQU0"/>
<gene>
    <name evidence="2" type="ORF">GDO81_005667</name>
</gene>
<evidence type="ECO:0000313" key="3">
    <source>
        <dbReference type="Proteomes" id="UP000824782"/>
    </source>
</evidence>
<sequence length="70" mass="7701">MVGELSVLLIPITFSFLCHPTPQTALMVIHSLYIGLQDPNPYQTLLCIEQHYCPYTGLSPLHGGKSSSPM</sequence>
<accession>A0AAV7CQU0</accession>
<dbReference type="EMBL" id="WNYA01000002">
    <property type="protein sequence ID" value="KAG8587455.1"/>
    <property type="molecule type" value="Genomic_DNA"/>
</dbReference>
<keyword evidence="1" id="KW-0732">Signal</keyword>
<feature type="chain" id="PRO_5043630631" description="Secreted protein" evidence="1">
    <location>
        <begin position="16"/>
        <end position="70"/>
    </location>
</feature>
<dbReference type="Proteomes" id="UP000824782">
    <property type="component" value="Unassembled WGS sequence"/>
</dbReference>
<protein>
    <recommendedName>
        <fullName evidence="4">Secreted protein</fullName>
    </recommendedName>
</protein>
<proteinExistence type="predicted"/>